<organism evidence="2 3">
    <name type="scientific">Pristionchus fissidentatus</name>
    <dbReference type="NCBI Taxonomy" id="1538716"/>
    <lineage>
        <taxon>Eukaryota</taxon>
        <taxon>Metazoa</taxon>
        <taxon>Ecdysozoa</taxon>
        <taxon>Nematoda</taxon>
        <taxon>Chromadorea</taxon>
        <taxon>Rhabditida</taxon>
        <taxon>Rhabditina</taxon>
        <taxon>Diplogasteromorpha</taxon>
        <taxon>Diplogasteroidea</taxon>
        <taxon>Neodiplogasteridae</taxon>
        <taxon>Pristionchus</taxon>
    </lineage>
</organism>
<keyword evidence="3" id="KW-1185">Reference proteome</keyword>
<dbReference type="Pfam" id="PF16486">
    <property type="entry name" value="ArgoN"/>
    <property type="match status" value="1"/>
</dbReference>
<dbReference type="CDD" id="cd02846">
    <property type="entry name" value="PAZ_argonaute_like"/>
    <property type="match status" value="1"/>
</dbReference>
<dbReference type="EMBL" id="BTSY01000007">
    <property type="protein sequence ID" value="GMT36323.1"/>
    <property type="molecule type" value="Genomic_DNA"/>
</dbReference>
<dbReference type="PANTHER" id="PTHR22891">
    <property type="entry name" value="EUKARYOTIC TRANSLATION INITIATION FACTOR 2C"/>
    <property type="match status" value="1"/>
</dbReference>
<evidence type="ECO:0000313" key="2">
    <source>
        <dbReference type="EMBL" id="GMT36323.1"/>
    </source>
</evidence>
<dbReference type="Gene3D" id="2.170.260.10">
    <property type="entry name" value="paz domain"/>
    <property type="match status" value="1"/>
</dbReference>
<evidence type="ECO:0000259" key="1">
    <source>
        <dbReference type="PROSITE" id="PS50821"/>
    </source>
</evidence>
<evidence type="ECO:0000313" key="3">
    <source>
        <dbReference type="Proteomes" id="UP001432322"/>
    </source>
</evidence>
<dbReference type="GO" id="GO:0003723">
    <property type="term" value="F:RNA binding"/>
    <property type="evidence" value="ECO:0007669"/>
    <property type="project" value="InterPro"/>
</dbReference>
<dbReference type="SUPFAM" id="SSF101690">
    <property type="entry name" value="PAZ domain"/>
    <property type="match status" value="1"/>
</dbReference>
<dbReference type="AlphaFoldDB" id="A0AAV5WZW9"/>
<dbReference type="InterPro" id="IPR036085">
    <property type="entry name" value="PAZ_dom_sf"/>
</dbReference>
<gene>
    <name evidence="2" type="ORF">PFISCL1PPCAC_27620</name>
</gene>
<dbReference type="Pfam" id="PF02170">
    <property type="entry name" value="PAZ"/>
    <property type="match status" value="1"/>
</dbReference>
<proteinExistence type="predicted"/>
<dbReference type="InterPro" id="IPR003100">
    <property type="entry name" value="PAZ_dom"/>
</dbReference>
<dbReference type="Proteomes" id="UP001432322">
    <property type="component" value="Unassembled WGS sequence"/>
</dbReference>
<accession>A0AAV5WZW9</accession>
<comment type="caution">
    <text evidence="2">The sequence shown here is derived from an EMBL/GenBank/DDBJ whole genome shotgun (WGS) entry which is preliminary data.</text>
</comment>
<dbReference type="InterPro" id="IPR032474">
    <property type="entry name" value="Argonaute_N"/>
</dbReference>
<feature type="domain" description="PAZ" evidence="1">
    <location>
        <begin position="310"/>
        <end position="420"/>
    </location>
</feature>
<sequence length="521" mass="59437">MSASSHSLSHENGRDSMESAMGNLRIARSSSPKSEVGSNLSGGTTALVRKADMAYNHIQLSTRPGECKVARDRISVIANYFKITPPPKLQAYAYRVEFLKQDRNGQYEALTKKEKCEPLFWSLYQQRRDIFPRNVLRIVFDGVGMMYSMDPLKINDGDTVVTFDAEFTKFDLPEADRQRRNKRPSPKAQCKLTVVPMINTSDFLSNDEVTKCAIVQLLDLIITQEMRCPLLQDKARFVQEGHSIFRVPESVEEKRSYAKSIGMGEEVWTGLHMAVKANCEDSLYLNASTSGSLFYSPRLNLVEFYSEVVHGYKLKEDMDGRRLTIERRHVDKLSQILKGTRIEINRGPGNIVFKKFDKITDMPASALTFQMDGRTMTVAEYYFRQKDISLEFPHLPCLSFFNKQMKQQTFFPMELCSTTDEPRKFKGRLNDIQLNVFIKALMQRPQEKKDQIQALTAPNGQYLRGGKLLKEWGVGLQEEMVTIDNAPILPYPNMIFRNGLAKVNEISAEYSICESGTANPR</sequence>
<reference evidence="2" key="1">
    <citation type="submission" date="2023-10" db="EMBL/GenBank/DDBJ databases">
        <title>Genome assembly of Pristionchus species.</title>
        <authorList>
            <person name="Yoshida K."/>
            <person name="Sommer R.J."/>
        </authorList>
    </citation>
    <scope>NUCLEOTIDE SEQUENCE</scope>
    <source>
        <strain evidence="2">RS5133</strain>
    </source>
</reference>
<protein>
    <recommendedName>
        <fullName evidence="1">PAZ domain-containing protein</fullName>
    </recommendedName>
</protein>
<dbReference type="PROSITE" id="PS50821">
    <property type="entry name" value="PAZ"/>
    <property type="match status" value="1"/>
</dbReference>
<feature type="non-terminal residue" evidence="2">
    <location>
        <position position="521"/>
    </location>
</feature>
<name>A0AAV5WZW9_9BILA</name>